<comment type="caution">
    <text evidence="4">The sequence shown here is derived from an EMBL/GenBank/DDBJ whole genome shotgun (WGS) entry which is preliminary data.</text>
</comment>
<reference evidence="4" key="1">
    <citation type="submission" date="2022-06" db="EMBL/GenBank/DDBJ databases">
        <title>Aquibacillus sp. a new bacterium isolated from soil saline samples.</title>
        <authorList>
            <person name="Galisteo C."/>
            <person name="De La Haba R."/>
            <person name="Sanchez-Porro C."/>
            <person name="Ventosa A."/>
        </authorList>
    </citation>
    <scope>NUCLEOTIDE SEQUENCE</scope>
    <source>
        <strain evidence="4">JCM 12387</strain>
    </source>
</reference>
<feature type="transmembrane region" description="Helical" evidence="2">
    <location>
        <begin position="23"/>
        <end position="45"/>
    </location>
</feature>
<evidence type="ECO:0000256" key="2">
    <source>
        <dbReference type="SAM" id="Phobius"/>
    </source>
</evidence>
<feature type="compositionally biased region" description="Acidic residues" evidence="1">
    <location>
        <begin position="91"/>
        <end position="101"/>
    </location>
</feature>
<keyword evidence="5" id="KW-1185">Reference proteome</keyword>
<dbReference type="InterPro" id="IPR009988">
    <property type="entry name" value="DUF1510"/>
</dbReference>
<name>A0A9X3WG03_9BACI</name>
<feature type="compositionally biased region" description="Basic and acidic residues" evidence="1">
    <location>
        <begin position="56"/>
        <end position="67"/>
    </location>
</feature>
<keyword evidence="2" id="KW-1133">Transmembrane helix</keyword>
<keyword evidence="2" id="KW-0472">Membrane</keyword>
<feature type="compositionally biased region" description="Acidic residues" evidence="1">
    <location>
        <begin position="229"/>
        <end position="242"/>
    </location>
</feature>
<protein>
    <submittedName>
        <fullName evidence="4">YrrS family protein</fullName>
    </submittedName>
</protein>
<dbReference type="EMBL" id="JAMQJZ010000001">
    <property type="protein sequence ID" value="MDC3419087.1"/>
    <property type="molecule type" value="Genomic_DNA"/>
</dbReference>
<keyword evidence="2" id="KW-0812">Transmembrane</keyword>
<accession>A0A9X3WG03</accession>
<organism evidence="4 5">
    <name type="scientific">Aquibacillus koreensis</name>
    <dbReference type="NCBI Taxonomy" id="279446"/>
    <lineage>
        <taxon>Bacteria</taxon>
        <taxon>Bacillati</taxon>
        <taxon>Bacillota</taxon>
        <taxon>Bacilli</taxon>
        <taxon>Bacillales</taxon>
        <taxon>Bacillaceae</taxon>
        <taxon>Aquibacillus</taxon>
    </lineage>
</organism>
<feature type="compositionally biased region" description="Acidic residues" evidence="1">
    <location>
        <begin position="68"/>
        <end position="82"/>
    </location>
</feature>
<feature type="compositionally biased region" description="Polar residues" evidence="1">
    <location>
        <begin position="243"/>
        <end position="262"/>
    </location>
</feature>
<evidence type="ECO:0000259" key="3">
    <source>
        <dbReference type="Pfam" id="PF07423"/>
    </source>
</evidence>
<sequence>MSEDYNPFNRVDRFKKRRNNTKAITIFGIVGLVFVVILIGVFVLGGEDDDNLAQSAHEDENQERTDDTNEPDSEEVTDEEPSVEVTTPESTTDDEPSDDEPTTNSDEQSEIVKETVSSDDENVIEAYTANWKPIGTSQVGEHEINWSELQDSQDWPEILSASSLATSVYVDDMIAWWVEGDGEEKIIATISDKAQTDTYRVYLSWVDQEGWMPTKVELLKENDKKPLFEDDANDNQSEETEGTETSNVEEQTADQQTSNTTELEVVNE</sequence>
<feature type="region of interest" description="Disordered" evidence="1">
    <location>
        <begin position="55"/>
        <end position="119"/>
    </location>
</feature>
<dbReference type="RefSeq" id="WP_259871482.1">
    <property type="nucleotide sequence ID" value="NZ_JAMQJZ010000001.1"/>
</dbReference>
<gene>
    <name evidence="4" type="ORF">NC661_01675</name>
</gene>
<feature type="domain" description="DUF1510" evidence="3">
    <location>
        <begin position="127"/>
        <end position="218"/>
    </location>
</feature>
<dbReference type="AlphaFoldDB" id="A0A9X3WG03"/>
<evidence type="ECO:0000313" key="4">
    <source>
        <dbReference type="EMBL" id="MDC3419087.1"/>
    </source>
</evidence>
<proteinExistence type="predicted"/>
<dbReference type="Pfam" id="PF07423">
    <property type="entry name" value="DUF1510"/>
    <property type="match status" value="1"/>
</dbReference>
<dbReference type="Proteomes" id="UP001145072">
    <property type="component" value="Unassembled WGS sequence"/>
</dbReference>
<feature type="region of interest" description="Disordered" evidence="1">
    <location>
        <begin position="222"/>
        <end position="268"/>
    </location>
</feature>
<evidence type="ECO:0000313" key="5">
    <source>
        <dbReference type="Proteomes" id="UP001145072"/>
    </source>
</evidence>
<evidence type="ECO:0000256" key="1">
    <source>
        <dbReference type="SAM" id="MobiDB-lite"/>
    </source>
</evidence>